<feature type="domain" description="Tudor" evidence="7">
    <location>
        <begin position="88"/>
        <end position="147"/>
    </location>
</feature>
<dbReference type="InterPro" id="IPR040424">
    <property type="entry name" value="Smn1"/>
</dbReference>
<evidence type="ECO:0000256" key="2">
    <source>
        <dbReference type="ARBA" id="ARBA00005371"/>
    </source>
</evidence>
<dbReference type="Gene3D" id="2.30.30.140">
    <property type="match status" value="1"/>
</dbReference>
<protein>
    <submittedName>
        <fullName evidence="9">Survival motor neuron protein isoform X1</fullName>
    </submittedName>
</protein>
<keyword evidence="8" id="KW-1185">Reference proteome</keyword>
<dbReference type="Gene3D" id="3.40.190.10">
    <property type="entry name" value="Periplasmic binding protein-like II"/>
    <property type="match status" value="1"/>
</dbReference>
<keyword evidence="3" id="KW-0507">mRNA processing</keyword>
<dbReference type="Proteomes" id="UP001652626">
    <property type="component" value="Chromosome 14"/>
</dbReference>
<comment type="subcellular location">
    <subcellularLocation>
        <location evidence="1">Nucleus</location>
    </subcellularLocation>
</comment>
<feature type="region of interest" description="Disordered" evidence="6">
    <location>
        <begin position="52"/>
        <end position="85"/>
    </location>
</feature>
<dbReference type="Pfam" id="PF20635">
    <property type="entry name" value="SMN_YG-box"/>
    <property type="match status" value="1"/>
</dbReference>
<evidence type="ECO:0000256" key="3">
    <source>
        <dbReference type="ARBA" id="ARBA00022664"/>
    </source>
</evidence>
<dbReference type="PANTHER" id="PTHR39267:SF1">
    <property type="entry name" value="SURVIVAL MOTOR NEURON PROTEIN"/>
    <property type="match status" value="1"/>
</dbReference>
<gene>
    <name evidence="9" type="primary">LOC113398521</name>
</gene>
<dbReference type="InterPro" id="IPR002999">
    <property type="entry name" value="Tudor"/>
</dbReference>
<feature type="compositionally biased region" description="Acidic residues" evidence="6">
    <location>
        <begin position="18"/>
        <end position="27"/>
    </location>
</feature>
<feature type="compositionally biased region" description="Basic residues" evidence="6">
    <location>
        <begin position="68"/>
        <end position="84"/>
    </location>
</feature>
<name>A0ABM4ANV0_VANTA</name>
<keyword evidence="5" id="KW-0539">Nucleus</keyword>
<feature type="region of interest" description="Disordered" evidence="6">
    <location>
        <begin position="176"/>
        <end position="198"/>
    </location>
</feature>
<proteinExistence type="inferred from homology"/>
<evidence type="ECO:0000313" key="9">
    <source>
        <dbReference type="RefSeq" id="XP_064072971.1"/>
    </source>
</evidence>
<evidence type="ECO:0000256" key="4">
    <source>
        <dbReference type="ARBA" id="ARBA00023187"/>
    </source>
</evidence>
<comment type="similarity">
    <text evidence="2">Belongs to the SMN family.</text>
</comment>
<feature type="compositionally biased region" description="Basic residues" evidence="6">
    <location>
        <begin position="188"/>
        <end position="198"/>
    </location>
</feature>
<dbReference type="GeneID" id="113398521"/>
<dbReference type="PANTHER" id="PTHR39267">
    <property type="entry name" value="SURVIVAL MOTOR NEURON-LIKE PROTEIN 1"/>
    <property type="match status" value="1"/>
</dbReference>
<feature type="region of interest" description="Disordered" evidence="6">
    <location>
        <begin position="1"/>
        <end position="27"/>
    </location>
</feature>
<evidence type="ECO:0000313" key="8">
    <source>
        <dbReference type="Proteomes" id="UP001652626"/>
    </source>
</evidence>
<dbReference type="RefSeq" id="XP_064072971.1">
    <property type="nucleotide sequence ID" value="XM_064216901.1"/>
</dbReference>
<accession>A0ABM4ANV0</accession>
<evidence type="ECO:0000256" key="6">
    <source>
        <dbReference type="SAM" id="MobiDB-lite"/>
    </source>
</evidence>
<evidence type="ECO:0000256" key="5">
    <source>
        <dbReference type="ARBA" id="ARBA00023242"/>
    </source>
</evidence>
<reference evidence="9" key="1">
    <citation type="submission" date="2025-08" db="UniProtKB">
        <authorList>
            <consortium name="RefSeq"/>
        </authorList>
    </citation>
    <scope>IDENTIFICATION</scope>
    <source>
        <tissue evidence="9">Whole body</tissue>
    </source>
</reference>
<dbReference type="InterPro" id="IPR047313">
    <property type="entry name" value="SMN_C"/>
</dbReference>
<dbReference type="CDD" id="cd22852">
    <property type="entry name" value="SMN_C"/>
    <property type="match status" value="1"/>
</dbReference>
<evidence type="ECO:0000259" key="7">
    <source>
        <dbReference type="PROSITE" id="PS50304"/>
    </source>
</evidence>
<evidence type="ECO:0000256" key="1">
    <source>
        <dbReference type="ARBA" id="ARBA00004123"/>
    </source>
</evidence>
<dbReference type="PROSITE" id="PS50304">
    <property type="entry name" value="TUDOR"/>
    <property type="match status" value="1"/>
</dbReference>
<sequence length="290" mass="32921">MEKSSILYVKGMNMSESEKDEEEAEDIWDDSKLNDAYDKALRIASAEVAKRVAMSTNTPSSKNDLKTKAKTTSHSNHTKNKKKDLKSQWKAGMHCRAVYEGDGIEYEALLLRIINDNECIVRFLGYENSEIVLISTLKASMGKTERTRQIEESLADKIEDDSTNCSFNVEKMECSDRPLSPGSSVSFQKKKKLGKKKHGQKQMNCFDLPEIPMPNFAQLRNIGAMDMPIPPPPPMSLPRCEVDSEEQAVSSMLLSWYMSGYYTGLYQGMKRQQRNTTLTKSNIIYHQSKM</sequence>
<organism evidence="8 9">
    <name type="scientific">Vanessa tameamea</name>
    <name type="common">Kamehameha butterfly</name>
    <dbReference type="NCBI Taxonomy" id="334116"/>
    <lineage>
        <taxon>Eukaryota</taxon>
        <taxon>Metazoa</taxon>
        <taxon>Ecdysozoa</taxon>
        <taxon>Arthropoda</taxon>
        <taxon>Hexapoda</taxon>
        <taxon>Insecta</taxon>
        <taxon>Pterygota</taxon>
        <taxon>Neoptera</taxon>
        <taxon>Endopterygota</taxon>
        <taxon>Lepidoptera</taxon>
        <taxon>Glossata</taxon>
        <taxon>Ditrysia</taxon>
        <taxon>Papilionoidea</taxon>
        <taxon>Nymphalidae</taxon>
        <taxon>Nymphalinae</taxon>
        <taxon>Vanessa</taxon>
    </lineage>
</organism>
<keyword evidence="4" id="KW-0508">mRNA splicing</keyword>
<dbReference type="SUPFAM" id="SSF63748">
    <property type="entry name" value="Tudor/PWWP/MBT"/>
    <property type="match status" value="1"/>
</dbReference>